<sequence length="103" mass="11210">MSLSERLAELREARKVSLQFVADAVGVSKTHVYELEKGSASNPSLNLLLSLADFYDVSLDYLAGCSNHQSSKLGQLKAFVASDAVAMSYQSFGQYRSAILKLC</sequence>
<dbReference type="STRING" id="1792290.MSP8886_01413"/>
<dbReference type="PROSITE" id="PS50943">
    <property type="entry name" value="HTH_CROC1"/>
    <property type="match status" value="1"/>
</dbReference>
<dbReference type="SUPFAM" id="SSF47413">
    <property type="entry name" value="lambda repressor-like DNA-binding domains"/>
    <property type="match status" value="1"/>
</dbReference>
<dbReference type="AlphaFoldDB" id="A0A1A8TBQ1"/>
<dbReference type="GO" id="GO:0003677">
    <property type="term" value="F:DNA binding"/>
    <property type="evidence" value="ECO:0007669"/>
    <property type="project" value="UniProtKB-KW"/>
</dbReference>
<evidence type="ECO:0000313" key="4">
    <source>
        <dbReference type="Proteomes" id="UP000092544"/>
    </source>
</evidence>
<keyword evidence="4" id="KW-1185">Reference proteome</keyword>
<accession>A0A1A8TBQ1</accession>
<dbReference type="EMBL" id="FLOB01000002">
    <property type="protein sequence ID" value="SBS29041.1"/>
    <property type="molecule type" value="Genomic_DNA"/>
</dbReference>
<dbReference type="CDD" id="cd00093">
    <property type="entry name" value="HTH_XRE"/>
    <property type="match status" value="1"/>
</dbReference>
<reference evidence="3 4" key="1">
    <citation type="submission" date="2016-06" db="EMBL/GenBank/DDBJ databases">
        <authorList>
            <person name="Kjaerup R.B."/>
            <person name="Dalgaard T.S."/>
            <person name="Juul-Madsen H.R."/>
        </authorList>
    </citation>
    <scope>NUCLEOTIDE SEQUENCE [LARGE SCALE GENOMIC DNA]</scope>
    <source>
        <strain evidence="3 4">CECT 8886</strain>
    </source>
</reference>
<dbReference type="RefSeq" id="WP_067014079.1">
    <property type="nucleotide sequence ID" value="NZ_FLOB01000002.1"/>
</dbReference>
<dbReference type="InterPro" id="IPR010982">
    <property type="entry name" value="Lambda_DNA-bd_dom_sf"/>
</dbReference>
<protein>
    <submittedName>
        <fullName evidence="3">Anaerobic benzoate catabolism transcriptional regulator</fullName>
    </submittedName>
</protein>
<evidence type="ECO:0000256" key="1">
    <source>
        <dbReference type="ARBA" id="ARBA00023125"/>
    </source>
</evidence>
<evidence type="ECO:0000259" key="2">
    <source>
        <dbReference type="PROSITE" id="PS50943"/>
    </source>
</evidence>
<dbReference type="Pfam" id="PF01381">
    <property type="entry name" value="HTH_3"/>
    <property type="match status" value="1"/>
</dbReference>
<feature type="domain" description="HTH cro/C1-type" evidence="2">
    <location>
        <begin position="7"/>
        <end position="62"/>
    </location>
</feature>
<organism evidence="3 4">
    <name type="scientific">Marinomonas spartinae</name>
    <dbReference type="NCBI Taxonomy" id="1792290"/>
    <lineage>
        <taxon>Bacteria</taxon>
        <taxon>Pseudomonadati</taxon>
        <taxon>Pseudomonadota</taxon>
        <taxon>Gammaproteobacteria</taxon>
        <taxon>Oceanospirillales</taxon>
        <taxon>Oceanospirillaceae</taxon>
        <taxon>Marinomonas</taxon>
    </lineage>
</organism>
<evidence type="ECO:0000313" key="3">
    <source>
        <dbReference type="EMBL" id="SBS29041.1"/>
    </source>
</evidence>
<proteinExistence type="predicted"/>
<dbReference type="Gene3D" id="1.10.260.40">
    <property type="entry name" value="lambda repressor-like DNA-binding domains"/>
    <property type="match status" value="1"/>
</dbReference>
<dbReference type="InterPro" id="IPR001387">
    <property type="entry name" value="Cro/C1-type_HTH"/>
</dbReference>
<dbReference type="Proteomes" id="UP000092544">
    <property type="component" value="Unassembled WGS sequence"/>
</dbReference>
<keyword evidence="1" id="KW-0238">DNA-binding</keyword>
<dbReference type="PANTHER" id="PTHR46558:SF11">
    <property type="entry name" value="HTH-TYPE TRANSCRIPTIONAL REGULATOR XRE"/>
    <property type="match status" value="1"/>
</dbReference>
<gene>
    <name evidence="3" type="ORF">MSP8886_01413</name>
</gene>
<dbReference type="SMART" id="SM00530">
    <property type="entry name" value="HTH_XRE"/>
    <property type="match status" value="1"/>
</dbReference>
<name>A0A1A8TBQ1_9GAMM</name>
<dbReference type="PANTHER" id="PTHR46558">
    <property type="entry name" value="TRACRIPTIONAL REGULATORY PROTEIN-RELATED-RELATED"/>
    <property type="match status" value="1"/>
</dbReference>